<dbReference type="InterPro" id="IPR014729">
    <property type="entry name" value="Rossmann-like_a/b/a_fold"/>
</dbReference>
<dbReference type="GO" id="GO:0016020">
    <property type="term" value="C:membrane"/>
    <property type="evidence" value="ECO:0007669"/>
    <property type="project" value="UniProtKB-SubCell"/>
</dbReference>
<feature type="transmembrane region" description="Helical" evidence="8">
    <location>
        <begin position="336"/>
        <end position="358"/>
    </location>
</feature>
<evidence type="ECO:0000256" key="7">
    <source>
        <dbReference type="ARBA" id="ARBA00023136"/>
    </source>
</evidence>
<dbReference type="Proteomes" id="UP000093592">
    <property type="component" value="Unassembled WGS sequence"/>
</dbReference>
<dbReference type="Pfam" id="PF00324">
    <property type="entry name" value="AA_permease"/>
    <property type="match status" value="1"/>
</dbReference>
<dbReference type="PANTHER" id="PTHR43495:SF5">
    <property type="entry name" value="GAMMA-AMINOBUTYRIC ACID PERMEASE"/>
    <property type="match status" value="1"/>
</dbReference>
<comment type="similarity">
    <text evidence="2">Belongs to the amino acid-polyamine-organocation (APC) superfamily. Amino acid transporter (AAT) (TC 2.A.3.1) family.</text>
</comment>
<dbReference type="OrthoDB" id="5297508at2"/>
<feature type="transmembrane region" description="Helical" evidence="8">
    <location>
        <begin position="158"/>
        <end position="183"/>
    </location>
</feature>
<feature type="transmembrane region" description="Helical" evidence="8">
    <location>
        <begin position="430"/>
        <end position="448"/>
    </location>
</feature>
<sequence>MLQTPTRSSVRTSSTLPHGLSQRQLNMIAIGGVIGAGLFIGSGVVISATGPATFVTYALAGVLIVLVMRMLGEMATANPSTGSFADYARQALGGWAGFSVGWLYWYSWVIVVGFEAVAGGKVLGYWIDAPLWVLSLILMVTMTATNLFSVASFGEFEFWFAGIKVATVIAFIGLGTLFVSGMWPHHHMDFGHLTAHGGFFPTGMGSVVAAAAVVVSAMTGAEVATIAAAETPNPARAVRRATNTVVVRILIFYVGSVFLLAAILPWDSLEPGTSPYIAALTAMGIHGAGHLVNAVILTAVLSCLNSGLYTASRMLFVLAAHHEAPLQLVKVGRRGVPATAILFSSVVGFLSVLMAWIAPDTVFDFLLKSSGAIVLFVYLLIALSQIVLRRRTAPDKLRVRMWCFPVLSILTVAGIVAVLVQMAFDDGARAQLWLGLLSWLVVLVLYFLPRVWRRSGQLDAGMQPTGKATRVLVLANKNVSGSELFDALRRVDTKRRAEYFVCVPASPADTGQAGNTGPVYVMNATVQAAQQRLDAILTEMRDIGLSAGGELGDYRPLRALASAVQSFGPDQLVIAEGRQSWLRLGLVDKARSTHPIPVTHVVSRQPVPSGHLPAGFAVQ</sequence>
<dbReference type="SUPFAM" id="SSF52402">
    <property type="entry name" value="Adenine nucleotide alpha hydrolases-like"/>
    <property type="match status" value="1"/>
</dbReference>
<feature type="transmembrane region" description="Helical" evidence="8">
    <location>
        <begin position="370"/>
        <end position="389"/>
    </location>
</feature>
<keyword evidence="3" id="KW-0813">Transport</keyword>
<protein>
    <submittedName>
        <fullName evidence="10">Amino acid permease</fullName>
    </submittedName>
</protein>
<dbReference type="Gene3D" id="1.20.1740.10">
    <property type="entry name" value="Amino acid/polyamine transporter I"/>
    <property type="match status" value="1"/>
</dbReference>
<evidence type="ECO:0000256" key="4">
    <source>
        <dbReference type="ARBA" id="ARBA00022692"/>
    </source>
</evidence>
<evidence type="ECO:0000256" key="1">
    <source>
        <dbReference type="ARBA" id="ARBA00004141"/>
    </source>
</evidence>
<feature type="transmembrane region" description="Helical" evidence="8">
    <location>
        <begin position="54"/>
        <end position="71"/>
    </location>
</feature>
<feature type="transmembrane region" description="Helical" evidence="8">
    <location>
        <begin position="131"/>
        <end position="151"/>
    </location>
</feature>
<keyword evidence="6 8" id="KW-1133">Transmembrane helix</keyword>
<dbReference type="GO" id="GO:0006865">
    <property type="term" value="P:amino acid transport"/>
    <property type="evidence" value="ECO:0007669"/>
    <property type="project" value="UniProtKB-KW"/>
</dbReference>
<evidence type="ECO:0000256" key="6">
    <source>
        <dbReference type="ARBA" id="ARBA00022989"/>
    </source>
</evidence>
<proteinExistence type="inferred from homology"/>
<dbReference type="Gene3D" id="3.40.50.620">
    <property type="entry name" value="HUPs"/>
    <property type="match status" value="1"/>
</dbReference>
<dbReference type="FunFam" id="1.20.1740.10:FF:000001">
    <property type="entry name" value="Amino acid permease"/>
    <property type="match status" value="1"/>
</dbReference>
<feature type="transmembrane region" description="Helical" evidence="8">
    <location>
        <begin position="276"/>
        <end position="304"/>
    </location>
</feature>
<dbReference type="GO" id="GO:0055085">
    <property type="term" value="P:transmembrane transport"/>
    <property type="evidence" value="ECO:0007669"/>
    <property type="project" value="InterPro"/>
</dbReference>
<organism evidence="10 11">
    <name type="scientific">Mycobacterium kyorinense</name>
    <dbReference type="NCBI Taxonomy" id="487514"/>
    <lineage>
        <taxon>Bacteria</taxon>
        <taxon>Bacillati</taxon>
        <taxon>Actinomycetota</taxon>
        <taxon>Actinomycetes</taxon>
        <taxon>Mycobacteriales</taxon>
        <taxon>Mycobacteriaceae</taxon>
        <taxon>Mycobacterium</taxon>
    </lineage>
</organism>
<keyword evidence="5" id="KW-0029">Amino-acid transport</keyword>
<dbReference type="EMBL" id="LZKJ01000177">
    <property type="protein sequence ID" value="OBI41333.1"/>
    <property type="molecule type" value="Genomic_DNA"/>
</dbReference>
<feature type="domain" description="Amino acid permease/ SLC12A" evidence="9">
    <location>
        <begin position="26"/>
        <end position="447"/>
    </location>
</feature>
<comment type="caution">
    <text evidence="10">The sequence shown here is derived from an EMBL/GenBank/DDBJ whole genome shotgun (WGS) entry which is preliminary data.</text>
</comment>
<comment type="subcellular location">
    <subcellularLocation>
        <location evidence="1">Membrane</location>
        <topology evidence="1">Multi-pass membrane protein</topology>
    </subcellularLocation>
</comment>
<evidence type="ECO:0000256" key="2">
    <source>
        <dbReference type="ARBA" id="ARBA00008583"/>
    </source>
</evidence>
<dbReference type="InterPro" id="IPR004840">
    <property type="entry name" value="Amino_acid_permease_CS"/>
</dbReference>
<accession>A0A1A2YV90</accession>
<feature type="transmembrane region" description="Helical" evidence="8">
    <location>
        <begin position="245"/>
        <end position="264"/>
    </location>
</feature>
<evidence type="ECO:0000259" key="9">
    <source>
        <dbReference type="Pfam" id="PF00324"/>
    </source>
</evidence>
<evidence type="ECO:0000256" key="5">
    <source>
        <dbReference type="ARBA" id="ARBA00022970"/>
    </source>
</evidence>
<feature type="transmembrane region" description="Helical" evidence="8">
    <location>
        <begin position="92"/>
        <end position="111"/>
    </location>
</feature>
<feature type="transmembrane region" description="Helical" evidence="8">
    <location>
        <begin position="401"/>
        <end position="424"/>
    </location>
</feature>
<evidence type="ECO:0000313" key="11">
    <source>
        <dbReference type="Proteomes" id="UP000093592"/>
    </source>
</evidence>
<name>A0A1A2YV90_9MYCO</name>
<evidence type="ECO:0000256" key="3">
    <source>
        <dbReference type="ARBA" id="ARBA00022448"/>
    </source>
</evidence>
<dbReference type="AlphaFoldDB" id="A0A1A2YV90"/>
<feature type="transmembrane region" description="Helical" evidence="8">
    <location>
        <begin position="25"/>
        <end position="48"/>
    </location>
</feature>
<keyword evidence="7 8" id="KW-0472">Membrane</keyword>
<evidence type="ECO:0000256" key="8">
    <source>
        <dbReference type="SAM" id="Phobius"/>
    </source>
</evidence>
<dbReference type="PANTHER" id="PTHR43495">
    <property type="entry name" value="GABA PERMEASE"/>
    <property type="match status" value="1"/>
</dbReference>
<feature type="transmembrane region" description="Helical" evidence="8">
    <location>
        <begin position="203"/>
        <end position="224"/>
    </location>
</feature>
<keyword evidence="4 8" id="KW-0812">Transmembrane</keyword>
<dbReference type="PROSITE" id="PS00218">
    <property type="entry name" value="AMINO_ACID_PERMEASE_1"/>
    <property type="match status" value="1"/>
</dbReference>
<evidence type="ECO:0000313" key="10">
    <source>
        <dbReference type="EMBL" id="OBI41333.1"/>
    </source>
</evidence>
<reference evidence="11" key="1">
    <citation type="submission" date="2016-06" db="EMBL/GenBank/DDBJ databases">
        <authorList>
            <person name="Sutton G."/>
            <person name="Brinkac L."/>
            <person name="Sanka R."/>
            <person name="Adams M."/>
            <person name="Lau E."/>
            <person name="Sam S."/>
            <person name="Sreng N."/>
            <person name="Him V."/>
            <person name="Kerleguer A."/>
            <person name="Cheng S."/>
        </authorList>
    </citation>
    <scope>NUCLEOTIDE SEQUENCE [LARGE SCALE GENOMIC DNA]</scope>
    <source>
        <strain evidence="11">E861</strain>
    </source>
</reference>
<gene>
    <name evidence="10" type="ORF">A5707_07680</name>
</gene>
<dbReference type="InterPro" id="IPR004841">
    <property type="entry name" value="AA-permease/SLC12A_dom"/>
</dbReference>